<dbReference type="InterPro" id="IPR002549">
    <property type="entry name" value="AI-2E-like"/>
</dbReference>
<feature type="transmembrane region" description="Helical" evidence="6">
    <location>
        <begin position="303"/>
        <end position="334"/>
    </location>
</feature>
<keyword evidence="5 6" id="KW-0472">Membrane</keyword>
<evidence type="ECO:0000256" key="6">
    <source>
        <dbReference type="SAM" id="Phobius"/>
    </source>
</evidence>
<reference evidence="7" key="1">
    <citation type="journal article" date="2015" name="Nature">
        <title>Complex archaea that bridge the gap between prokaryotes and eukaryotes.</title>
        <authorList>
            <person name="Spang A."/>
            <person name="Saw J.H."/>
            <person name="Jorgensen S.L."/>
            <person name="Zaremba-Niedzwiedzka K."/>
            <person name="Martijn J."/>
            <person name="Lind A.E."/>
            <person name="van Eijk R."/>
            <person name="Schleper C."/>
            <person name="Guy L."/>
            <person name="Ettema T.J."/>
        </authorList>
    </citation>
    <scope>NUCLEOTIDE SEQUENCE</scope>
</reference>
<feature type="transmembrane region" description="Helical" evidence="6">
    <location>
        <begin position="209"/>
        <end position="226"/>
    </location>
</feature>
<dbReference type="GO" id="GO:0016020">
    <property type="term" value="C:membrane"/>
    <property type="evidence" value="ECO:0007669"/>
    <property type="project" value="UniProtKB-SubCell"/>
</dbReference>
<dbReference type="Pfam" id="PF01594">
    <property type="entry name" value="AI-2E_transport"/>
    <property type="match status" value="1"/>
</dbReference>
<dbReference type="GO" id="GO:0055085">
    <property type="term" value="P:transmembrane transport"/>
    <property type="evidence" value="ECO:0007669"/>
    <property type="project" value="TreeGrafter"/>
</dbReference>
<comment type="caution">
    <text evidence="7">The sequence shown here is derived from an EMBL/GenBank/DDBJ whole genome shotgun (WGS) entry which is preliminary data.</text>
</comment>
<proteinExistence type="inferred from homology"/>
<evidence type="ECO:0000256" key="5">
    <source>
        <dbReference type="ARBA" id="ARBA00023136"/>
    </source>
</evidence>
<protein>
    <recommendedName>
        <fullName evidence="8">AI-2E family transporter</fullName>
    </recommendedName>
</protein>
<keyword evidence="3 6" id="KW-0812">Transmembrane</keyword>
<dbReference type="PANTHER" id="PTHR21716">
    <property type="entry name" value="TRANSMEMBRANE PROTEIN"/>
    <property type="match status" value="1"/>
</dbReference>
<comment type="similarity">
    <text evidence="2">Belongs to the autoinducer-2 exporter (AI-2E) (TC 2.A.86) family.</text>
</comment>
<keyword evidence="4 6" id="KW-1133">Transmembrane helix</keyword>
<evidence type="ECO:0000256" key="1">
    <source>
        <dbReference type="ARBA" id="ARBA00004141"/>
    </source>
</evidence>
<evidence type="ECO:0000313" key="7">
    <source>
        <dbReference type="EMBL" id="KKN01946.1"/>
    </source>
</evidence>
<sequence length="351" mass="38172">MTDSNKFLAVIVLVIAGWLLYALSPVLMPFLVSALLAYLADPIVDKLETKKLSRTVSVCIVFAVLLFMVLLLLLVVLPLLSNQISSLVKSVPDYLSVLQSTVVPWLNSIGLPVGALDINTLKETVSKYGAEFGQVAGGIMSYIKGSGAAVLQMLTNLFLVPVITFYLLRDWDLMVARFRKLLPRRHASKVIELTLECDDMLAAFIRGQLMVMVALSTLYTIGLALIGLDLSLLLGIIAGLVSFVPYLGLIVGIGLAGTAAFLQFHEWFPVLMVVVVFSSAQMIEGTVLTPRFVGERIGLHPVAVIFAVLAGGQLFGFAGILLALPAATVFMVLLRYGLRRYLDSQLYHKTL</sequence>
<feature type="transmembrane region" description="Helical" evidence="6">
    <location>
        <begin position="149"/>
        <end position="168"/>
    </location>
</feature>
<evidence type="ECO:0000256" key="4">
    <source>
        <dbReference type="ARBA" id="ARBA00022989"/>
    </source>
</evidence>
<gene>
    <name evidence="7" type="ORF">LCGC14_1122670</name>
</gene>
<feature type="transmembrane region" description="Helical" evidence="6">
    <location>
        <begin position="232"/>
        <end position="255"/>
    </location>
</feature>
<evidence type="ECO:0000256" key="2">
    <source>
        <dbReference type="ARBA" id="ARBA00009773"/>
    </source>
</evidence>
<accession>A0A0F9PLP3</accession>
<feature type="transmembrane region" description="Helical" evidence="6">
    <location>
        <begin position="60"/>
        <end position="80"/>
    </location>
</feature>
<evidence type="ECO:0000256" key="3">
    <source>
        <dbReference type="ARBA" id="ARBA00022692"/>
    </source>
</evidence>
<name>A0A0F9PLP3_9ZZZZ</name>
<dbReference type="PANTHER" id="PTHR21716:SF64">
    <property type="entry name" value="AI-2 TRANSPORT PROTEIN TQSA"/>
    <property type="match status" value="1"/>
</dbReference>
<feature type="transmembrane region" description="Helical" evidence="6">
    <location>
        <begin position="6"/>
        <end position="39"/>
    </location>
</feature>
<feature type="transmembrane region" description="Helical" evidence="6">
    <location>
        <begin position="267"/>
        <end position="283"/>
    </location>
</feature>
<organism evidence="7">
    <name type="scientific">marine sediment metagenome</name>
    <dbReference type="NCBI Taxonomy" id="412755"/>
    <lineage>
        <taxon>unclassified sequences</taxon>
        <taxon>metagenomes</taxon>
        <taxon>ecological metagenomes</taxon>
    </lineage>
</organism>
<dbReference type="EMBL" id="LAZR01005202">
    <property type="protein sequence ID" value="KKN01946.1"/>
    <property type="molecule type" value="Genomic_DNA"/>
</dbReference>
<dbReference type="AlphaFoldDB" id="A0A0F9PLP3"/>
<evidence type="ECO:0008006" key="8">
    <source>
        <dbReference type="Google" id="ProtNLM"/>
    </source>
</evidence>
<comment type="subcellular location">
    <subcellularLocation>
        <location evidence="1">Membrane</location>
        <topology evidence="1">Multi-pass membrane protein</topology>
    </subcellularLocation>
</comment>